<dbReference type="InterPro" id="IPR016181">
    <property type="entry name" value="Acyl_CoA_acyltransferase"/>
</dbReference>
<gene>
    <name evidence="3" type="ORF">QM524_19855</name>
</gene>
<name>A0ABT6YD15_9BACT</name>
<dbReference type="PROSITE" id="PS51186">
    <property type="entry name" value="GNAT"/>
    <property type="match status" value="1"/>
</dbReference>
<keyword evidence="1" id="KW-0808">Transferase</keyword>
<dbReference type="CDD" id="cd04301">
    <property type="entry name" value="NAT_SF"/>
    <property type="match status" value="1"/>
</dbReference>
<evidence type="ECO:0000313" key="4">
    <source>
        <dbReference type="Proteomes" id="UP001236507"/>
    </source>
</evidence>
<proteinExistence type="predicted"/>
<dbReference type="Gene3D" id="3.40.630.30">
    <property type="match status" value="1"/>
</dbReference>
<dbReference type="RefSeq" id="WP_283345882.1">
    <property type="nucleotide sequence ID" value="NZ_JASHIF010000020.1"/>
</dbReference>
<evidence type="ECO:0000313" key="3">
    <source>
        <dbReference type="EMBL" id="MDI9861484.1"/>
    </source>
</evidence>
<dbReference type="PANTHER" id="PTHR13947">
    <property type="entry name" value="GNAT FAMILY N-ACETYLTRANSFERASE"/>
    <property type="match status" value="1"/>
</dbReference>
<organism evidence="3 4">
    <name type="scientific">Flectobacillus roseus</name>
    <dbReference type="NCBI Taxonomy" id="502259"/>
    <lineage>
        <taxon>Bacteria</taxon>
        <taxon>Pseudomonadati</taxon>
        <taxon>Bacteroidota</taxon>
        <taxon>Cytophagia</taxon>
        <taxon>Cytophagales</taxon>
        <taxon>Flectobacillaceae</taxon>
        <taxon>Flectobacillus</taxon>
    </lineage>
</organism>
<keyword evidence="4" id="KW-1185">Reference proteome</keyword>
<dbReference type="EMBL" id="JASHIF010000020">
    <property type="protein sequence ID" value="MDI9861484.1"/>
    <property type="molecule type" value="Genomic_DNA"/>
</dbReference>
<dbReference type="InterPro" id="IPR050769">
    <property type="entry name" value="NAT_camello-type"/>
</dbReference>
<comment type="caution">
    <text evidence="3">The sequence shown here is derived from an EMBL/GenBank/DDBJ whole genome shotgun (WGS) entry which is preliminary data.</text>
</comment>
<dbReference type="Proteomes" id="UP001236507">
    <property type="component" value="Unassembled WGS sequence"/>
</dbReference>
<reference evidence="3 4" key="1">
    <citation type="submission" date="2023-05" db="EMBL/GenBank/DDBJ databases">
        <title>Novel species of genus Flectobacillus isolated from stream in China.</title>
        <authorList>
            <person name="Lu H."/>
        </authorList>
    </citation>
    <scope>NUCLEOTIDE SEQUENCE [LARGE SCALE GENOMIC DNA]</scope>
    <source>
        <strain evidence="3 4">KCTC 42575</strain>
    </source>
</reference>
<sequence length="155" mass="17605">MTKESIQIESYQPQYKEAFKTLNLEWIQKYFKVEPHDVEQLENPEKYILESGGQIFFALYQNQVVGTVALVKNSDTDYEMAKMAVNPQYQGIGAGKVLCAHTIQAAKDLGAKVLWLVSSTQLTPALTMYRKLGFVEVPIGETEYSRADIKMEIVF</sequence>
<accession>A0ABT6YD15</accession>
<protein>
    <submittedName>
        <fullName evidence="3">GNAT family N-acetyltransferase</fullName>
    </submittedName>
</protein>
<evidence type="ECO:0000256" key="1">
    <source>
        <dbReference type="ARBA" id="ARBA00022679"/>
    </source>
</evidence>
<evidence type="ECO:0000259" key="2">
    <source>
        <dbReference type="PROSITE" id="PS51186"/>
    </source>
</evidence>
<dbReference type="Pfam" id="PF00583">
    <property type="entry name" value="Acetyltransf_1"/>
    <property type="match status" value="1"/>
</dbReference>
<feature type="domain" description="N-acetyltransferase" evidence="2">
    <location>
        <begin position="6"/>
        <end position="155"/>
    </location>
</feature>
<dbReference type="InterPro" id="IPR000182">
    <property type="entry name" value="GNAT_dom"/>
</dbReference>
<dbReference type="SUPFAM" id="SSF55729">
    <property type="entry name" value="Acyl-CoA N-acyltransferases (Nat)"/>
    <property type="match status" value="1"/>
</dbReference>
<dbReference type="PANTHER" id="PTHR13947:SF37">
    <property type="entry name" value="LD18367P"/>
    <property type="match status" value="1"/>
</dbReference>